<dbReference type="EMBL" id="FMWD01000004">
    <property type="protein sequence ID" value="SCZ58485.1"/>
    <property type="molecule type" value="Genomic_DNA"/>
</dbReference>
<dbReference type="AlphaFoldDB" id="A0A1G5Q9E0"/>
<evidence type="ECO:0000259" key="2">
    <source>
        <dbReference type="Pfam" id="PF01814"/>
    </source>
</evidence>
<gene>
    <name evidence="3" type="ORF">SAMN03097708_01721</name>
</gene>
<dbReference type="Proteomes" id="UP000199648">
    <property type="component" value="Unassembled WGS sequence"/>
</dbReference>
<dbReference type="OrthoDB" id="8526133at2"/>
<accession>A0A1G5Q9E0</accession>
<reference evidence="3 4" key="1">
    <citation type="submission" date="2016-10" db="EMBL/GenBank/DDBJ databases">
        <authorList>
            <person name="de Groot N.N."/>
        </authorList>
    </citation>
    <scope>NUCLEOTIDE SEQUENCE [LARGE SCALE GENOMIC DNA]</scope>
    <source>
        <strain evidence="3 4">HLD2</strain>
    </source>
</reference>
<dbReference type="Pfam" id="PF01814">
    <property type="entry name" value="Hemerythrin"/>
    <property type="match status" value="1"/>
</dbReference>
<feature type="compositionally biased region" description="Basic and acidic residues" evidence="1">
    <location>
        <begin position="1"/>
        <end position="10"/>
    </location>
</feature>
<keyword evidence="4" id="KW-1185">Reference proteome</keyword>
<dbReference type="InterPro" id="IPR038309">
    <property type="entry name" value="Rsd/AlgQ_sf"/>
</dbReference>
<dbReference type="InterPro" id="IPR012312">
    <property type="entry name" value="Hemerythrin-like"/>
</dbReference>
<feature type="region of interest" description="Disordered" evidence="1">
    <location>
        <begin position="1"/>
        <end position="28"/>
    </location>
</feature>
<evidence type="ECO:0000256" key="1">
    <source>
        <dbReference type="SAM" id="MobiDB-lite"/>
    </source>
</evidence>
<dbReference type="Gene3D" id="1.20.120.1370">
    <property type="entry name" value="Regulator of RNA polymerase sigma(70) subunit, domain 4"/>
    <property type="match status" value="1"/>
</dbReference>
<proteinExistence type="predicted"/>
<sequence>MFGLFKKNEPTEPDAEASSSEAFPTAPGTEIRYSPELVEKLKEDHKDLIELYGQIAEEFAQADYKAVSQSLARFRGLLQGHLLTENVRLYIYLDRQFAHDDTKSELIRKFRREMDGIGRAATNFLRKYEAIGVNTELADAFKRDFNEVGQVLVQRIEREESTLYPLYMPTY</sequence>
<dbReference type="RefSeq" id="WP_092995392.1">
    <property type="nucleotide sequence ID" value="NZ_FMWD01000004.1"/>
</dbReference>
<evidence type="ECO:0000313" key="4">
    <source>
        <dbReference type="Proteomes" id="UP000199648"/>
    </source>
</evidence>
<organism evidence="3 4">
    <name type="scientific">Thiohalomonas denitrificans</name>
    <dbReference type="NCBI Taxonomy" id="415747"/>
    <lineage>
        <taxon>Bacteria</taxon>
        <taxon>Pseudomonadati</taxon>
        <taxon>Pseudomonadota</taxon>
        <taxon>Gammaproteobacteria</taxon>
        <taxon>Thiohalomonadales</taxon>
        <taxon>Thiohalomonadaceae</taxon>
        <taxon>Thiohalomonas</taxon>
    </lineage>
</organism>
<feature type="domain" description="Hemerythrin-like" evidence="2">
    <location>
        <begin position="37"/>
        <end position="166"/>
    </location>
</feature>
<evidence type="ECO:0000313" key="3">
    <source>
        <dbReference type="EMBL" id="SCZ58485.1"/>
    </source>
</evidence>
<name>A0A1G5Q9E0_9GAMM</name>
<protein>
    <submittedName>
        <fullName evidence="3">Hemerythrin HHE cation binding domain-containing protein</fullName>
    </submittedName>
</protein>